<evidence type="ECO:0000256" key="5">
    <source>
        <dbReference type="ARBA" id="ARBA00022617"/>
    </source>
</evidence>
<dbReference type="PIRSF" id="PIRSF006446">
    <property type="entry name" value="Cyt_quinol_oxidase_1"/>
    <property type="match status" value="1"/>
</dbReference>
<dbReference type="EC" id="1.9.3.-" evidence="13"/>
<sequence length="484" mass="53643">MDALDLARWQFAVTTVYHFLFVPITIGLSAVTGWYHVGWVRSRNEDSLRLAKFFGKLFTINFALGLVTGIVQEFQFGMNWSAYSRFVGDIFGAPLAFEALLAFFLESTFLGLWIFGWGKLPERLHASLMWIVHIGTLLSAYFILAANSFMQHPVGYRFNPRTGRAEMSDFIAVLTNKVQLITFPHVIFSSYMVGGGVVLGVSLYLLRKHSDGADRGMYRRAVKNGAVLALVASVLVCVTGDVQGKIMTEVQPMKMAAAEALYDTSQPASFSVFTIGSLNGDQEIFSVRIPHLLSFLATGDVNGKVEGINQLRPQERALAQKVTDRYGPEVGALVYDRTYTPYIPLTYWSFRLMMGMGFLLMAFSVVVLWALRRGGVPRSRGWTWVAVLAPIAPVLAMSFGWIFTETGRQPWIVYGLMTTHAGVSTSVSGATVATSLIVYTLLYAVLMVVEVRLFLTYVRRGAEPFSPPVGPSDVDDDAPLQFAY</sequence>
<reference evidence="13 14" key="1">
    <citation type="journal article" date="2013" name="ISME J.">
        <title>A metabolic model for members of the genus Tetrasphaera involved in enhanced biological phosphorus removal.</title>
        <authorList>
            <person name="Kristiansen R."/>
            <person name="Nguyen H.T.T."/>
            <person name="Saunders A.M."/>
            <person name="Nielsen J.L."/>
            <person name="Wimmer R."/>
            <person name="Le V.Q."/>
            <person name="McIlroy S.J."/>
            <person name="Petrovski S."/>
            <person name="Seviour R.J."/>
            <person name="Calteau A."/>
            <person name="Nielsen K.L."/>
            <person name="Nielsen P.H."/>
        </authorList>
    </citation>
    <scope>NUCLEOTIDE SEQUENCE [LARGE SCALE GENOMIC DNA]</scope>
    <source>
        <strain evidence="13 14">T1-X7</strain>
    </source>
</reference>
<keyword evidence="7 12" id="KW-0479">Metal-binding</keyword>
<keyword evidence="9 12" id="KW-1133">Transmembrane helix</keyword>
<evidence type="ECO:0000256" key="8">
    <source>
        <dbReference type="ARBA" id="ARBA00022982"/>
    </source>
</evidence>
<dbReference type="PANTHER" id="PTHR30365:SF15">
    <property type="entry name" value="CYTOCHROME BD UBIQUINOL OXIDASE SUBUNIT 1"/>
    <property type="match status" value="1"/>
</dbReference>
<dbReference type="Proteomes" id="UP000035721">
    <property type="component" value="Unassembled WGS sequence"/>
</dbReference>
<dbReference type="GO" id="GO:0046872">
    <property type="term" value="F:metal ion binding"/>
    <property type="evidence" value="ECO:0007669"/>
    <property type="project" value="UniProtKB-UniRule"/>
</dbReference>
<evidence type="ECO:0000256" key="12">
    <source>
        <dbReference type="PIRNR" id="PIRNR006446"/>
    </source>
</evidence>
<dbReference type="GO" id="GO:0020037">
    <property type="term" value="F:heme binding"/>
    <property type="evidence" value="ECO:0007669"/>
    <property type="project" value="TreeGrafter"/>
</dbReference>
<comment type="subcellular location">
    <subcellularLocation>
        <location evidence="1">Cell membrane</location>
        <topology evidence="1">Multi-pass membrane protein</topology>
    </subcellularLocation>
</comment>
<dbReference type="GO" id="GO:0070069">
    <property type="term" value="C:cytochrome complex"/>
    <property type="evidence" value="ECO:0007669"/>
    <property type="project" value="UniProtKB-UniRule"/>
</dbReference>
<feature type="transmembrane region" description="Helical" evidence="12">
    <location>
        <begin position="91"/>
        <end position="116"/>
    </location>
</feature>
<evidence type="ECO:0000256" key="10">
    <source>
        <dbReference type="ARBA" id="ARBA00023004"/>
    </source>
</evidence>
<keyword evidence="14" id="KW-1185">Reference proteome</keyword>
<protein>
    <submittedName>
        <fullName evidence="13">Cytochrome bd ubiquinol oxidase (Subunit I)</fullName>
        <ecNumber evidence="13">1.9.3.-</ecNumber>
    </submittedName>
</protein>
<proteinExistence type="inferred from homology"/>
<keyword evidence="5 12" id="KW-0349">Heme</keyword>
<feature type="transmembrane region" description="Helical" evidence="12">
    <location>
        <begin position="383"/>
        <end position="403"/>
    </location>
</feature>
<feature type="transmembrane region" description="Helical" evidence="12">
    <location>
        <begin position="348"/>
        <end position="371"/>
    </location>
</feature>
<dbReference type="PANTHER" id="PTHR30365">
    <property type="entry name" value="CYTOCHROME D UBIQUINOL OXIDASE"/>
    <property type="match status" value="1"/>
</dbReference>
<evidence type="ECO:0000256" key="11">
    <source>
        <dbReference type="ARBA" id="ARBA00023136"/>
    </source>
</evidence>
<keyword evidence="13" id="KW-0560">Oxidoreductase</keyword>
<accession>A0A077M0H5</accession>
<keyword evidence="6 12" id="KW-0812">Transmembrane</keyword>
<evidence type="ECO:0000256" key="7">
    <source>
        <dbReference type="ARBA" id="ARBA00022723"/>
    </source>
</evidence>
<dbReference type="OrthoDB" id="9807042at2"/>
<dbReference type="RefSeq" id="WP_048551775.1">
    <property type="nucleotide sequence ID" value="NZ_HF570958.1"/>
</dbReference>
<keyword evidence="3 12" id="KW-0813">Transport</keyword>
<dbReference type="GO" id="GO:0005886">
    <property type="term" value="C:plasma membrane"/>
    <property type="evidence" value="ECO:0007669"/>
    <property type="project" value="UniProtKB-SubCell"/>
</dbReference>
<evidence type="ECO:0000256" key="1">
    <source>
        <dbReference type="ARBA" id="ARBA00004651"/>
    </source>
</evidence>
<keyword evidence="4 12" id="KW-1003">Cell membrane</keyword>
<keyword evidence="8 12" id="KW-0249">Electron transport</keyword>
<feature type="transmembrane region" description="Helical" evidence="12">
    <location>
        <begin position="423"/>
        <end position="449"/>
    </location>
</feature>
<keyword evidence="10 12" id="KW-0408">Iron</keyword>
<evidence type="ECO:0000256" key="3">
    <source>
        <dbReference type="ARBA" id="ARBA00022448"/>
    </source>
</evidence>
<evidence type="ECO:0000313" key="13">
    <source>
        <dbReference type="EMBL" id="CCH79793.1"/>
    </source>
</evidence>
<evidence type="ECO:0000256" key="4">
    <source>
        <dbReference type="ARBA" id="ARBA00022475"/>
    </source>
</evidence>
<dbReference type="GO" id="GO:0019646">
    <property type="term" value="P:aerobic electron transport chain"/>
    <property type="evidence" value="ECO:0007669"/>
    <property type="project" value="InterPro"/>
</dbReference>
<feature type="transmembrane region" description="Helical" evidence="12">
    <location>
        <begin position="186"/>
        <end position="206"/>
    </location>
</feature>
<name>A0A077M0H5_9MICO</name>
<dbReference type="InterPro" id="IPR002585">
    <property type="entry name" value="Cyt-d_ubiquinol_oxidase_su_1"/>
</dbReference>
<feature type="transmembrane region" description="Helical" evidence="12">
    <location>
        <begin position="16"/>
        <end position="38"/>
    </location>
</feature>
<evidence type="ECO:0000256" key="6">
    <source>
        <dbReference type="ARBA" id="ARBA00022692"/>
    </source>
</evidence>
<evidence type="ECO:0000256" key="2">
    <source>
        <dbReference type="ARBA" id="ARBA00009819"/>
    </source>
</evidence>
<feature type="transmembrane region" description="Helical" evidence="12">
    <location>
        <begin position="227"/>
        <end position="246"/>
    </location>
</feature>
<gene>
    <name evidence="13" type="primary">cydA</name>
    <name evidence="13" type="ORF">BN12_590011</name>
</gene>
<feature type="transmembrane region" description="Helical" evidence="12">
    <location>
        <begin position="50"/>
        <end position="71"/>
    </location>
</feature>
<dbReference type="Pfam" id="PF01654">
    <property type="entry name" value="Cyt_bd_oxida_I"/>
    <property type="match status" value="1"/>
</dbReference>
<dbReference type="GO" id="GO:0009055">
    <property type="term" value="F:electron transfer activity"/>
    <property type="evidence" value="ECO:0007669"/>
    <property type="project" value="UniProtKB-UniRule"/>
</dbReference>
<dbReference type="AlphaFoldDB" id="A0A077M0H5"/>
<evidence type="ECO:0000256" key="9">
    <source>
        <dbReference type="ARBA" id="ARBA00022989"/>
    </source>
</evidence>
<organism evidence="13 14">
    <name type="scientific">Nostocoides japonicum T1-X7</name>
    <dbReference type="NCBI Taxonomy" id="1194083"/>
    <lineage>
        <taxon>Bacteria</taxon>
        <taxon>Bacillati</taxon>
        <taxon>Actinomycetota</taxon>
        <taxon>Actinomycetes</taxon>
        <taxon>Micrococcales</taxon>
        <taxon>Intrasporangiaceae</taxon>
        <taxon>Nostocoides</taxon>
    </lineage>
</organism>
<keyword evidence="11 12" id="KW-0472">Membrane</keyword>
<dbReference type="GO" id="GO:0016682">
    <property type="term" value="F:oxidoreductase activity, acting on diphenols and related substances as donors, oxygen as acceptor"/>
    <property type="evidence" value="ECO:0007669"/>
    <property type="project" value="TreeGrafter"/>
</dbReference>
<dbReference type="STRING" id="1194083.BN12_590011"/>
<dbReference type="EMBL" id="CAJB01000391">
    <property type="protein sequence ID" value="CCH79793.1"/>
    <property type="molecule type" value="Genomic_DNA"/>
</dbReference>
<evidence type="ECO:0000313" key="14">
    <source>
        <dbReference type="Proteomes" id="UP000035721"/>
    </source>
</evidence>
<feature type="transmembrane region" description="Helical" evidence="12">
    <location>
        <begin position="128"/>
        <end position="150"/>
    </location>
</feature>
<comment type="similarity">
    <text evidence="2 12">Belongs to the cytochrome ubiquinol oxidase subunit 1 family.</text>
</comment>
<comment type="caution">
    <text evidence="13">The sequence shown here is derived from an EMBL/GenBank/DDBJ whole genome shotgun (WGS) entry which is preliminary data.</text>
</comment>